<dbReference type="Proteomes" id="UP000032611">
    <property type="component" value="Chromosome"/>
</dbReference>
<dbReference type="AlphaFoldDB" id="A0A0D5LSU1"/>
<dbReference type="EMBL" id="CP010803">
    <property type="protein sequence ID" value="AJY47025.1"/>
    <property type="molecule type" value="Genomic_DNA"/>
</dbReference>
<dbReference type="HOGENOM" id="CLU_155147_1_0_5"/>
<keyword evidence="2" id="KW-1185">Reference proteome</keyword>
<evidence type="ECO:0000313" key="2">
    <source>
        <dbReference type="Proteomes" id="UP000032611"/>
    </source>
</evidence>
<sequence length="113" mass="11732">MKSLIIWVGVIATVLSGCARRPDAIIATSIPMEAYSGDGCAALTQQLKAEKDNLAALSKQQNEAANGDAFGVFLIGVPMSSLTGGDKEGEISNAKGKINAMEAAMHKNKCSGY</sequence>
<reference evidence="1 2" key="1">
    <citation type="journal article" date="2015" name="Genome Announc.">
        <title>Complete genome sequence of Martelella endophytica YC6887, which has antifungal activity associated with a halophyte.</title>
        <authorList>
            <person name="Khan A."/>
            <person name="Khan H."/>
            <person name="Chung E.J."/>
            <person name="Hossain M.T."/>
            <person name="Chung Y.R."/>
        </authorList>
    </citation>
    <scope>NUCLEOTIDE SEQUENCE [LARGE SCALE GENOMIC DNA]</scope>
    <source>
        <strain evidence="1">YC6887</strain>
    </source>
</reference>
<dbReference type="KEGG" id="mey:TM49_17230"/>
<dbReference type="RefSeq" id="WP_045683082.1">
    <property type="nucleotide sequence ID" value="NZ_CP010803.1"/>
</dbReference>
<dbReference type="PROSITE" id="PS51257">
    <property type="entry name" value="PROKAR_LIPOPROTEIN"/>
    <property type="match status" value="1"/>
</dbReference>
<dbReference type="PATRIC" id="fig|1486262.3.peg.3564"/>
<protein>
    <recommendedName>
        <fullName evidence="3">Lipoprotein</fullName>
    </recommendedName>
</protein>
<proteinExistence type="predicted"/>
<evidence type="ECO:0000313" key="1">
    <source>
        <dbReference type="EMBL" id="AJY47025.1"/>
    </source>
</evidence>
<name>A0A0D5LSU1_MAREN</name>
<gene>
    <name evidence="1" type="ORF">TM49_17230</name>
</gene>
<evidence type="ECO:0008006" key="3">
    <source>
        <dbReference type="Google" id="ProtNLM"/>
    </source>
</evidence>
<accession>A0A0D5LSU1</accession>
<dbReference type="OrthoDB" id="7916154at2"/>
<organism evidence="1 2">
    <name type="scientific">Martelella endophytica</name>
    <dbReference type="NCBI Taxonomy" id="1486262"/>
    <lineage>
        <taxon>Bacteria</taxon>
        <taxon>Pseudomonadati</taxon>
        <taxon>Pseudomonadota</taxon>
        <taxon>Alphaproteobacteria</taxon>
        <taxon>Hyphomicrobiales</taxon>
        <taxon>Aurantimonadaceae</taxon>
        <taxon>Martelella</taxon>
    </lineage>
</organism>